<dbReference type="Proteomes" id="UP000600214">
    <property type="component" value="Unassembled WGS sequence"/>
</dbReference>
<organism evidence="1 2">
    <name type="scientific">Dyadobacter endophyticus</name>
    <dbReference type="NCBI Taxonomy" id="1749036"/>
    <lineage>
        <taxon>Bacteria</taxon>
        <taxon>Pseudomonadati</taxon>
        <taxon>Bacteroidota</taxon>
        <taxon>Cytophagia</taxon>
        <taxon>Cytophagales</taxon>
        <taxon>Spirosomataceae</taxon>
        <taxon>Dyadobacter</taxon>
    </lineage>
</organism>
<accession>A0ABQ1Z0D1</accession>
<protein>
    <submittedName>
        <fullName evidence="1">Uncharacterized protein</fullName>
    </submittedName>
</protein>
<comment type="caution">
    <text evidence="1">The sequence shown here is derived from an EMBL/GenBank/DDBJ whole genome shotgun (WGS) entry which is preliminary data.</text>
</comment>
<name>A0ABQ1Z0D1_9BACT</name>
<evidence type="ECO:0000313" key="2">
    <source>
        <dbReference type="Proteomes" id="UP000600214"/>
    </source>
</evidence>
<evidence type="ECO:0000313" key="1">
    <source>
        <dbReference type="EMBL" id="GGH42767.1"/>
    </source>
</evidence>
<gene>
    <name evidence="1" type="ORF">GCM10007423_39630</name>
</gene>
<reference evidence="2" key="1">
    <citation type="journal article" date="2019" name="Int. J. Syst. Evol. Microbiol.">
        <title>The Global Catalogue of Microorganisms (GCM) 10K type strain sequencing project: providing services to taxonomists for standard genome sequencing and annotation.</title>
        <authorList>
            <consortium name="The Broad Institute Genomics Platform"/>
            <consortium name="The Broad Institute Genome Sequencing Center for Infectious Disease"/>
            <person name="Wu L."/>
            <person name="Ma J."/>
        </authorList>
    </citation>
    <scope>NUCLEOTIDE SEQUENCE [LARGE SCALE GENOMIC DNA]</scope>
    <source>
        <strain evidence="2">CGMCC 1.15288</strain>
    </source>
</reference>
<sequence length="85" mass="10107">MNFKTIYIGQYNATVCLRRWRNDLMEEYVHINAFVEDEDNEYLFEDQILFPSAELARSFVQDFSDESAFDWLEGKADIEGIEKEP</sequence>
<dbReference type="EMBL" id="BMIA01000003">
    <property type="protein sequence ID" value="GGH42767.1"/>
    <property type="molecule type" value="Genomic_DNA"/>
</dbReference>
<dbReference type="RefSeq" id="WP_188935348.1">
    <property type="nucleotide sequence ID" value="NZ_BMIA01000003.1"/>
</dbReference>
<keyword evidence="2" id="KW-1185">Reference proteome</keyword>
<proteinExistence type="predicted"/>